<gene>
    <name evidence="1" type="ORF">M422DRAFT_263662</name>
</gene>
<dbReference type="AlphaFoldDB" id="A0A0C9UYH6"/>
<keyword evidence="2" id="KW-1185">Reference proteome</keyword>
<proteinExistence type="predicted"/>
<dbReference type="HOGENOM" id="CLU_1579493_0_0_1"/>
<dbReference type="EMBL" id="KN837201">
    <property type="protein sequence ID" value="KIJ34347.1"/>
    <property type="molecule type" value="Genomic_DNA"/>
</dbReference>
<evidence type="ECO:0000313" key="2">
    <source>
        <dbReference type="Proteomes" id="UP000054279"/>
    </source>
</evidence>
<protein>
    <submittedName>
        <fullName evidence="1">Uncharacterized protein</fullName>
    </submittedName>
</protein>
<evidence type="ECO:0000313" key="1">
    <source>
        <dbReference type="EMBL" id="KIJ34347.1"/>
    </source>
</evidence>
<dbReference type="Proteomes" id="UP000054279">
    <property type="component" value="Unassembled WGS sequence"/>
</dbReference>
<accession>A0A0C9UYH6</accession>
<name>A0A0C9UYH6_SPHS4</name>
<organism evidence="1 2">
    <name type="scientific">Sphaerobolus stellatus (strain SS14)</name>
    <dbReference type="NCBI Taxonomy" id="990650"/>
    <lineage>
        <taxon>Eukaryota</taxon>
        <taxon>Fungi</taxon>
        <taxon>Dikarya</taxon>
        <taxon>Basidiomycota</taxon>
        <taxon>Agaricomycotina</taxon>
        <taxon>Agaricomycetes</taxon>
        <taxon>Phallomycetidae</taxon>
        <taxon>Geastrales</taxon>
        <taxon>Sphaerobolaceae</taxon>
        <taxon>Sphaerobolus</taxon>
    </lineage>
</organism>
<sequence>MLELNILEPSPNGKKCFMNILFIFQASTELEEVSIEFDTHGQSTPTSSSHRLSLKSLKNVILVGTDAAQLIDYIEAPSLEQLCVYFGYTLSLLSFVTLSHGSTFQVSKHSSCAKSPLEMWKASIWMIDFVLEPTHIKEWVAIHHLWIKSSLRIRGRLVGLPILFWDIQK</sequence>
<reference evidence="1 2" key="1">
    <citation type="submission" date="2014-06" db="EMBL/GenBank/DDBJ databases">
        <title>Evolutionary Origins and Diversification of the Mycorrhizal Mutualists.</title>
        <authorList>
            <consortium name="DOE Joint Genome Institute"/>
            <consortium name="Mycorrhizal Genomics Consortium"/>
            <person name="Kohler A."/>
            <person name="Kuo A."/>
            <person name="Nagy L.G."/>
            <person name="Floudas D."/>
            <person name="Copeland A."/>
            <person name="Barry K.W."/>
            <person name="Cichocki N."/>
            <person name="Veneault-Fourrey C."/>
            <person name="LaButti K."/>
            <person name="Lindquist E.A."/>
            <person name="Lipzen A."/>
            <person name="Lundell T."/>
            <person name="Morin E."/>
            <person name="Murat C."/>
            <person name="Riley R."/>
            <person name="Ohm R."/>
            <person name="Sun H."/>
            <person name="Tunlid A."/>
            <person name="Henrissat B."/>
            <person name="Grigoriev I.V."/>
            <person name="Hibbett D.S."/>
            <person name="Martin F."/>
        </authorList>
    </citation>
    <scope>NUCLEOTIDE SEQUENCE [LARGE SCALE GENOMIC DNA]</scope>
    <source>
        <strain evidence="1 2">SS14</strain>
    </source>
</reference>